<dbReference type="Pfam" id="PF00732">
    <property type="entry name" value="GMC_oxred_N"/>
    <property type="match status" value="1"/>
</dbReference>
<dbReference type="Pfam" id="PF05199">
    <property type="entry name" value="GMC_oxred_C"/>
    <property type="match status" value="1"/>
</dbReference>
<evidence type="ECO:0000313" key="8">
    <source>
        <dbReference type="EMBL" id="SDN44252.1"/>
    </source>
</evidence>
<dbReference type="InterPro" id="IPR000172">
    <property type="entry name" value="GMC_OxRdtase_N"/>
</dbReference>
<evidence type="ECO:0000313" key="9">
    <source>
        <dbReference type="Proteomes" id="UP000242957"/>
    </source>
</evidence>
<sequence>MPATQRADYVVVGSGVAGALVAHRLALAGRDVLILEAGPRLARWQLVERFRNLPDKFLNPSPYPSAAHAPHPQYQPDNHYLVQAGEQPCNAQYIRAVGGTTWNWLGAAWRFLPADFRLRTLYGVGRDWPLDYAELEPWYQRAEEELGVWGPADEELGSPRSAPYPMQPLPLSWNEQRVRDLLNGNGYRMVTEPAARNSRPYDERPTCCGNNNCMPVCPIGAMYGGIVHVHKAERAGARIIENAVVHRLEKGGKNRIVAALYKDPQGAEVRVEGKVFVLAANAIETPKLMLMSGVGNSSDMLGRNLMTHPGTALRLQAREKLWPGRGPQAMTALADFRDGDFRRERGAKKLQLSNLSRIDQATAELIRSGPLLLGRDLEARIRDRAARFVQFDSLHETLPRPENRIVPSASQRDDLGLPRPEITWAPDDYLRQSAAHTREVYADIARLLGGSDVQFSDDFNDGGDIAGTALMGDDPRDAVVDGDCRSYDHPNLFLAGGAVLPSIGSVNCTLTIAALALRLAGLLQRET</sequence>
<evidence type="ECO:0000259" key="6">
    <source>
        <dbReference type="Pfam" id="PF00732"/>
    </source>
</evidence>
<evidence type="ECO:0000259" key="7">
    <source>
        <dbReference type="Pfam" id="PF05199"/>
    </source>
</evidence>
<dbReference type="OrthoDB" id="9787779at2"/>
<evidence type="ECO:0000256" key="3">
    <source>
        <dbReference type="ARBA" id="ARBA00022630"/>
    </source>
</evidence>
<dbReference type="PANTHER" id="PTHR42784">
    <property type="entry name" value="PYRANOSE 2-OXIDASE"/>
    <property type="match status" value="1"/>
</dbReference>
<dbReference type="PANTHER" id="PTHR42784:SF1">
    <property type="entry name" value="PYRANOSE 2-OXIDASE"/>
    <property type="match status" value="1"/>
</dbReference>
<dbReference type="InterPro" id="IPR051473">
    <property type="entry name" value="P2Ox-like"/>
</dbReference>
<dbReference type="AlphaFoldDB" id="A0A1H0BF63"/>
<dbReference type="STRING" id="198616.SAMN05216193_10347"/>
<dbReference type="SUPFAM" id="SSF51905">
    <property type="entry name" value="FAD/NAD(P)-binding domain"/>
    <property type="match status" value="1"/>
</dbReference>
<dbReference type="GO" id="GO:0050660">
    <property type="term" value="F:flavin adenine dinucleotide binding"/>
    <property type="evidence" value="ECO:0007669"/>
    <property type="project" value="InterPro"/>
</dbReference>
<dbReference type="EMBL" id="FNIJ01000003">
    <property type="protein sequence ID" value="SDN44252.1"/>
    <property type="molecule type" value="Genomic_DNA"/>
</dbReference>
<feature type="domain" description="Glucose-methanol-choline oxidoreductase N-terminal" evidence="6">
    <location>
        <begin position="217"/>
        <end position="309"/>
    </location>
</feature>
<name>A0A1H0BF63_9PSED</name>
<keyword evidence="3" id="KW-0285">Flavoprotein</keyword>
<evidence type="ECO:0000256" key="1">
    <source>
        <dbReference type="ARBA" id="ARBA00001974"/>
    </source>
</evidence>
<keyword evidence="5" id="KW-0560">Oxidoreductase</keyword>
<feature type="domain" description="Glucose-methanol-choline oxidoreductase C-terminal" evidence="7">
    <location>
        <begin position="402"/>
        <end position="516"/>
    </location>
</feature>
<dbReference type="GO" id="GO:0016614">
    <property type="term" value="F:oxidoreductase activity, acting on CH-OH group of donors"/>
    <property type="evidence" value="ECO:0007669"/>
    <property type="project" value="InterPro"/>
</dbReference>
<gene>
    <name evidence="8" type="ORF">SAMN05216193_10347</name>
</gene>
<dbReference type="Proteomes" id="UP000242957">
    <property type="component" value="Unassembled WGS sequence"/>
</dbReference>
<dbReference type="InterPro" id="IPR036188">
    <property type="entry name" value="FAD/NAD-bd_sf"/>
</dbReference>
<dbReference type="Pfam" id="PF13450">
    <property type="entry name" value="NAD_binding_8"/>
    <property type="match status" value="1"/>
</dbReference>
<accession>A0A1H0BF63</accession>
<dbReference type="Gene3D" id="3.50.50.60">
    <property type="entry name" value="FAD/NAD(P)-binding domain"/>
    <property type="match status" value="2"/>
</dbReference>
<comment type="cofactor">
    <cofactor evidence="1">
        <name>FAD</name>
        <dbReference type="ChEBI" id="CHEBI:57692"/>
    </cofactor>
</comment>
<dbReference type="RefSeq" id="WP_084313885.1">
    <property type="nucleotide sequence ID" value="NZ_FNIJ01000003.1"/>
</dbReference>
<keyword evidence="4" id="KW-0274">FAD</keyword>
<keyword evidence="9" id="KW-1185">Reference proteome</keyword>
<protein>
    <submittedName>
        <fullName evidence="8">Choline dehydrogenase</fullName>
    </submittedName>
</protein>
<dbReference type="InterPro" id="IPR007867">
    <property type="entry name" value="GMC_OxRtase_C"/>
</dbReference>
<evidence type="ECO:0000256" key="5">
    <source>
        <dbReference type="ARBA" id="ARBA00023002"/>
    </source>
</evidence>
<reference evidence="9" key="1">
    <citation type="submission" date="2016-10" db="EMBL/GenBank/DDBJ databases">
        <authorList>
            <person name="Varghese N."/>
            <person name="Submissions S."/>
        </authorList>
    </citation>
    <scope>NUCLEOTIDE SEQUENCE [LARGE SCALE GENOMIC DNA]</scope>
    <source>
        <strain evidence="9">JCM 21621</strain>
    </source>
</reference>
<evidence type="ECO:0000256" key="4">
    <source>
        <dbReference type="ARBA" id="ARBA00022827"/>
    </source>
</evidence>
<comment type="similarity">
    <text evidence="2">Belongs to the GMC oxidoreductase family.</text>
</comment>
<organism evidence="8 9">
    <name type="scientific">Pseudomonas jinjuensis</name>
    <dbReference type="NCBI Taxonomy" id="198616"/>
    <lineage>
        <taxon>Bacteria</taxon>
        <taxon>Pseudomonadati</taxon>
        <taxon>Pseudomonadota</taxon>
        <taxon>Gammaproteobacteria</taxon>
        <taxon>Pseudomonadales</taxon>
        <taxon>Pseudomonadaceae</taxon>
        <taxon>Pseudomonas</taxon>
    </lineage>
</organism>
<evidence type="ECO:0000256" key="2">
    <source>
        <dbReference type="ARBA" id="ARBA00010790"/>
    </source>
</evidence>
<proteinExistence type="inferred from homology"/>